<dbReference type="AlphaFoldDB" id="A0A0C9URB3"/>
<sequence>MVLPQFFRRKKKAKDTLSSLPKTILLQTLESFFNDRKVSHESLRWALSYLPQISRLFRELCTELETQNLHIFSRSHYESHITKLKSLPRDSELNTRCTCITFMVKKSQYAEYVWYMKNRLTRGRFRDHDPIGYFMGNELTKAGLFPNLQTVRLRLYGIIVDPYKALFPSCLPKTVKTVEISYGFDPLTPHNALLLKNRQRLTRSTPIRYPGPKHCIDKLLVDCPRRNAVPLARIWASLFEITFASVILNGSGFGPPDTEVWSIDIDEALKAAFNRQPLKWLWREGRPESYDFIGSLEIEMDEPGRFIVLPNEKNERRYHWKPEVEWMHR</sequence>
<evidence type="ECO:0000313" key="2">
    <source>
        <dbReference type="Proteomes" id="UP000054279"/>
    </source>
</evidence>
<keyword evidence="2" id="KW-1185">Reference proteome</keyword>
<dbReference type="EMBL" id="KN837321">
    <property type="protein sequence ID" value="KIJ27871.1"/>
    <property type="molecule type" value="Genomic_DNA"/>
</dbReference>
<reference evidence="1 2" key="1">
    <citation type="submission" date="2014-06" db="EMBL/GenBank/DDBJ databases">
        <title>Evolutionary Origins and Diversification of the Mycorrhizal Mutualists.</title>
        <authorList>
            <consortium name="DOE Joint Genome Institute"/>
            <consortium name="Mycorrhizal Genomics Consortium"/>
            <person name="Kohler A."/>
            <person name="Kuo A."/>
            <person name="Nagy L.G."/>
            <person name="Floudas D."/>
            <person name="Copeland A."/>
            <person name="Barry K.W."/>
            <person name="Cichocki N."/>
            <person name="Veneault-Fourrey C."/>
            <person name="LaButti K."/>
            <person name="Lindquist E.A."/>
            <person name="Lipzen A."/>
            <person name="Lundell T."/>
            <person name="Morin E."/>
            <person name="Murat C."/>
            <person name="Riley R."/>
            <person name="Ohm R."/>
            <person name="Sun H."/>
            <person name="Tunlid A."/>
            <person name="Henrissat B."/>
            <person name="Grigoriev I.V."/>
            <person name="Hibbett D.S."/>
            <person name="Martin F."/>
        </authorList>
    </citation>
    <scope>NUCLEOTIDE SEQUENCE [LARGE SCALE GENOMIC DNA]</scope>
    <source>
        <strain evidence="1 2">SS14</strain>
    </source>
</reference>
<organism evidence="1 2">
    <name type="scientific">Sphaerobolus stellatus (strain SS14)</name>
    <dbReference type="NCBI Taxonomy" id="990650"/>
    <lineage>
        <taxon>Eukaryota</taxon>
        <taxon>Fungi</taxon>
        <taxon>Dikarya</taxon>
        <taxon>Basidiomycota</taxon>
        <taxon>Agaricomycotina</taxon>
        <taxon>Agaricomycetes</taxon>
        <taxon>Phallomycetidae</taxon>
        <taxon>Geastrales</taxon>
        <taxon>Sphaerobolaceae</taxon>
        <taxon>Sphaerobolus</taxon>
    </lineage>
</organism>
<accession>A0A0C9URB3</accession>
<protein>
    <submittedName>
        <fullName evidence="1">Unplaced genomic scaffold SPHSTscaffold_246, whole genome shotgun sequence</fullName>
    </submittedName>
</protein>
<gene>
    <name evidence="1" type="ORF">M422DRAFT_270877</name>
</gene>
<dbReference type="Proteomes" id="UP000054279">
    <property type="component" value="Unassembled WGS sequence"/>
</dbReference>
<dbReference type="HOGENOM" id="CLU_845118_0_0_1"/>
<name>A0A0C9URB3_SPHS4</name>
<evidence type="ECO:0000313" key="1">
    <source>
        <dbReference type="EMBL" id="KIJ27871.1"/>
    </source>
</evidence>
<proteinExistence type="predicted"/>